<accession>A0A7J7JNT4</accession>
<feature type="region of interest" description="Disordered" evidence="1">
    <location>
        <begin position="234"/>
        <end position="278"/>
    </location>
</feature>
<gene>
    <name evidence="2" type="ORF">EB796_013710</name>
</gene>
<feature type="compositionally biased region" description="Low complexity" evidence="1">
    <location>
        <begin position="74"/>
        <end position="91"/>
    </location>
</feature>
<proteinExistence type="predicted"/>
<dbReference type="Proteomes" id="UP000593567">
    <property type="component" value="Unassembled WGS sequence"/>
</dbReference>
<sequence length="417" mass="46855">MWHDLQQRDLVIPAELRDSYSLYQNQLQQIEEVHNDYRNILPPIKMSSIVNLTEMGSSSPNLDRLSTLAEETPSRFTSSFSRRNVNNRSSPDPQEDKFFSVSPRSYGVRSNGVMPHNLAVSPVKVKNKEDTIYTISMRSNSMESVDKRVFSPAVQSRGRNADTAVAPIVSQETRGIAALAAEKKRRQQQEMMSSRMNLQERTFVSTAPPYDDNVDRKLTPSRLASHNLTYGSRYNLNDDLDSYDNRSQNTDATPYRGRNLESSVVKDSRGQKSQKYRPQPLLRVLNNAAPLNSSNSDRLSDKTTDTSIKLLLSPGARYWQAVRHTKKAPAVSRGKQAAWKPQEPNRRAPGKPRTSKITSHYLKTLGNASLSETPPYKPVSKAGNDRRNGKGQGKTRPTIPSSYHKGDIAVSGFGLRY</sequence>
<dbReference type="AlphaFoldDB" id="A0A7J7JNT4"/>
<dbReference type="EMBL" id="VXIV02002002">
    <property type="protein sequence ID" value="KAF6027990.1"/>
    <property type="molecule type" value="Genomic_DNA"/>
</dbReference>
<organism evidence="2 3">
    <name type="scientific">Bugula neritina</name>
    <name type="common">Brown bryozoan</name>
    <name type="synonym">Sertularia neritina</name>
    <dbReference type="NCBI Taxonomy" id="10212"/>
    <lineage>
        <taxon>Eukaryota</taxon>
        <taxon>Metazoa</taxon>
        <taxon>Spiralia</taxon>
        <taxon>Lophotrochozoa</taxon>
        <taxon>Bryozoa</taxon>
        <taxon>Gymnolaemata</taxon>
        <taxon>Cheilostomatida</taxon>
        <taxon>Flustrina</taxon>
        <taxon>Buguloidea</taxon>
        <taxon>Bugulidae</taxon>
        <taxon>Bugula</taxon>
    </lineage>
</organism>
<evidence type="ECO:0000256" key="1">
    <source>
        <dbReference type="SAM" id="MobiDB-lite"/>
    </source>
</evidence>
<feature type="region of interest" description="Disordered" evidence="1">
    <location>
        <begin position="326"/>
        <end position="405"/>
    </location>
</feature>
<reference evidence="2" key="1">
    <citation type="submission" date="2020-06" db="EMBL/GenBank/DDBJ databases">
        <title>Draft genome of Bugula neritina, a colonial animal packing powerful symbionts and potential medicines.</title>
        <authorList>
            <person name="Rayko M."/>
        </authorList>
    </citation>
    <scope>NUCLEOTIDE SEQUENCE [LARGE SCALE GENOMIC DNA]</scope>
    <source>
        <strain evidence="2">Kwan_BN1</strain>
    </source>
</reference>
<keyword evidence="3" id="KW-1185">Reference proteome</keyword>
<feature type="region of interest" description="Disordered" evidence="1">
    <location>
        <begin position="73"/>
        <end position="97"/>
    </location>
</feature>
<evidence type="ECO:0000313" key="3">
    <source>
        <dbReference type="Proteomes" id="UP000593567"/>
    </source>
</evidence>
<comment type="caution">
    <text evidence="2">The sequence shown here is derived from an EMBL/GenBank/DDBJ whole genome shotgun (WGS) entry which is preliminary data.</text>
</comment>
<protein>
    <submittedName>
        <fullName evidence="2">Uncharacterized protein</fullName>
    </submittedName>
</protein>
<name>A0A7J7JNT4_BUGNE</name>
<evidence type="ECO:0000313" key="2">
    <source>
        <dbReference type="EMBL" id="KAF6027990.1"/>
    </source>
</evidence>